<evidence type="ECO:0000313" key="1">
    <source>
        <dbReference type="EMBL" id="CUN98389.1"/>
    </source>
</evidence>
<sequence length="399" mass="47775">MERLIYEGRFLVNTVGGIMRQDDLRVMYGRVNWEKMFREADYHKIANIIYLASLGNGDKIPERWRERFFERYQKALRFGDVYREAQQEILMMMEMMNLPCFVISSCAVRELYPVPEMSACGLLKLLVDEKSYVLAKGYMVDLGYETDYSYKGYGEHMKNAAGFDMEIYYKLPLRTRLYDKNMKLMLETASFWGRYKYVRGFSLENQFVYMLASAAYAYVTDALLIRNVLDLYVFHRMWKEKMNIESIEKRMEGFRVDELGKKILHIAYMWFGSKGEKASDGLPEDIKVYDILENRILSRGVLNNETDQQALKLERLVQREINREQFREKRAAFTEKWRKRRKNTGRMLRWVFPEYKYMCVIYPILEDFSILLPICWIWRGIRQLKGLLISNLFKKKKPD</sequence>
<reference evidence="1 2" key="1">
    <citation type="submission" date="2015-09" db="EMBL/GenBank/DDBJ databases">
        <authorList>
            <consortium name="Pathogen Informatics"/>
        </authorList>
    </citation>
    <scope>NUCLEOTIDE SEQUENCE [LARGE SCALE GENOMIC DNA]</scope>
    <source>
        <strain evidence="1 2">2789STDY5834865</strain>
    </source>
</reference>
<dbReference type="EMBL" id="CZAB01000001">
    <property type="protein sequence ID" value="CUN98389.1"/>
    <property type="molecule type" value="Genomic_DNA"/>
</dbReference>
<proteinExistence type="predicted"/>
<dbReference type="Pfam" id="PF14907">
    <property type="entry name" value="NTP_transf_5"/>
    <property type="match status" value="1"/>
</dbReference>
<accession>A0A174BDV8</accession>
<dbReference type="Proteomes" id="UP000095512">
    <property type="component" value="Unassembled WGS sequence"/>
</dbReference>
<dbReference type="InterPro" id="IPR039498">
    <property type="entry name" value="NTP_transf_5"/>
</dbReference>
<dbReference type="RefSeq" id="WP_057571106.1">
    <property type="nucleotide sequence ID" value="NZ_CATYWZ010000007.1"/>
</dbReference>
<name>A0A174BDV8_9FIRM</name>
<gene>
    <name evidence="1" type="ORF">ERS852480_00258</name>
</gene>
<protein>
    <submittedName>
        <fullName evidence="1">Uncharacterized protein</fullName>
    </submittedName>
</protein>
<evidence type="ECO:0000313" key="2">
    <source>
        <dbReference type="Proteomes" id="UP000095512"/>
    </source>
</evidence>
<organism evidence="1 2">
    <name type="scientific">Enterocloster clostridioformis</name>
    <dbReference type="NCBI Taxonomy" id="1531"/>
    <lineage>
        <taxon>Bacteria</taxon>
        <taxon>Bacillati</taxon>
        <taxon>Bacillota</taxon>
        <taxon>Clostridia</taxon>
        <taxon>Lachnospirales</taxon>
        <taxon>Lachnospiraceae</taxon>
        <taxon>Enterocloster</taxon>
    </lineage>
</organism>
<dbReference type="AlphaFoldDB" id="A0A174BDV8"/>